<evidence type="ECO:0000259" key="2">
    <source>
        <dbReference type="PROSITE" id="PS50097"/>
    </source>
</evidence>
<dbReference type="CDD" id="cd18186">
    <property type="entry name" value="BTB_POZ_ZBTB_KLHL-like"/>
    <property type="match status" value="1"/>
</dbReference>
<protein>
    <recommendedName>
        <fullName evidence="2">BTB domain-containing protein</fullName>
    </recommendedName>
</protein>
<keyword evidence="1" id="KW-1133">Transmembrane helix</keyword>
<dbReference type="Pfam" id="PF00651">
    <property type="entry name" value="BTB"/>
    <property type="match status" value="1"/>
</dbReference>
<dbReference type="OrthoDB" id="6359816at2759"/>
<proteinExistence type="predicted"/>
<dbReference type="STRING" id="92696.A0A4R0RHR6"/>
<evidence type="ECO:0000256" key="1">
    <source>
        <dbReference type="SAM" id="Phobius"/>
    </source>
</evidence>
<sequence length="461" mass="51537">MAFNTQVENSSSSTSSAHSSAAAVAHSPFNSLSDADLIIRSSDNVEFRVLKSILVQASPKFRKMLLLNQVEASKAHSAVQCIAVPEDHVVIDIILRICYPMPNPRISSFDIEKVLKAGEKYKMDVVVEFCRHGILDLTAIDPLKAYGLACRCGFVAEAATAAERTLHYPMDAQLLAHPDGCHNVSGVALSQLLLFHESNRTAALRVIGSWKYYVGEPDDPIKGWSWSYSYEQANHMQLMHFSNSIPRISPLTSDPMFAHLRSCQPWFLDYMESLIANFNKQPRSDKTLEVETGRFLKAFCSGPQFMCTCSRSRSDAKNNLPGPEHHRFPKELWTKIWDAQSKTYIDLSHITANEDALDGDRSMRCRPRSQSPLPVLWIVIISVQLCWILYLIQSQSGQKAGQCTGAAESTLQAQSQAQAPVTVQDAVPKMGLTWVWYPLTILSWYWYMLIVFVAVGVSCSP</sequence>
<name>A0A4R0RHR6_9APHY</name>
<comment type="caution">
    <text evidence="3">The sequence shown here is derived from an EMBL/GenBank/DDBJ whole genome shotgun (WGS) entry which is preliminary data.</text>
</comment>
<feature type="domain" description="BTB" evidence="2">
    <location>
        <begin position="33"/>
        <end position="99"/>
    </location>
</feature>
<dbReference type="Proteomes" id="UP000292702">
    <property type="component" value="Unassembled WGS sequence"/>
</dbReference>
<feature type="transmembrane region" description="Helical" evidence="1">
    <location>
        <begin position="373"/>
        <end position="392"/>
    </location>
</feature>
<dbReference type="EMBL" id="RWJN01000240">
    <property type="protein sequence ID" value="TCD64369.1"/>
    <property type="molecule type" value="Genomic_DNA"/>
</dbReference>
<keyword evidence="1" id="KW-0812">Transmembrane</keyword>
<dbReference type="PROSITE" id="PS50097">
    <property type="entry name" value="BTB"/>
    <property type="match status" value="1"/>
</dbReference>
<gene>
    <name evidence="3" type="ORF">EIP91_004200</name>
</gene>
<dbReference type="Gene3D" id="3.30.710.10">
    <property type="entry name" value="Potassium Channel Kv1.1, Chain A"/>
    <property type="match status" value="1"/>
</dbReference>
<evidence type="ECO:0000313" key="3">
    <source>
        <dbReference type="EMBL" id="TCD64369.1"/>
    </source>
</evidence>
<dbReference type="InterPro" id="IPR011333">
    <property type="entry name" value="SKP1/BTB/POZ_sf"/>
</dbReference>
<dbReference type="SUPFAM" id="SSF54695">
    <property type="entry name" value="POZ domain"/>
    <property type="match status" value="1"/>
</dbReference>
<dbReference type="AlphaFoldDB" id="A0A4R0RHR6"/>
<keyword evidence="1" id="KW-0472">Membrane</keyword>
<organism evidence="3 4">
    <name type="scientific">Steccherinum ochraceum</name>
    <dbReference type="NCBI Taxonomy" id="92696"/>
    <lineage>
        <taxon>Eukaryota</taxon>
        <taxon>Fungi</taxon>
        <taxon>Dikarya</taxon>
        <taxon>Basidiomycota</taxon>
        <taxon>Agaricomycotina</taxon>
        <taxon>Agaricomycetes</taxon>
        <taxon>Polyporales</taxon>
        <taxon>Steccherinaceae</taxon>
        <taxon>Steccherinum</taxon>
    </lineage>
</organism>
<feature type="transmembrane region" description="Helical" evidence="1">
    <location>
        <begin position="434"/>
        <end position="457"/>
    </location>
</feature>
<evidence type="ECO:0000313" key="4">
    <source>
        <dbReference type="Proteomes" id="UP000292702"/>
    </source>
</evidence>
<dbReference type="InterPro" id="IPR000210">
    <property type="entry name" value="BTB/POZ_dom"/>
</dbReference>
<dbReference type="SMART" id="SM00225">
    <property type="entry name" value="BTB"/>
    <property type="match status" value="1"/>
</dbReference>
<reference evidence="3 4" key="1">
    <citation type="submission" date="2018-11" db="EMBL/GenBank/DDBJ databases">
        <title>Genome assembly of Steccherinum ochraceum LE-BIN_3174, the white-rot fungus of the Steccherinaceae family (The Residual Polyporoid clade, Polyporales, Basidiomycota).</title>
        <authorList>
            <person name="Fedorova T.V."/>
            <person name="Glazunova O.A."/>
            <person name="Landesman E.O."/>
            <person name="Moiseenko K.V."/>
            <person name="Psurtseva N.V."/>
            <person name="Savinova O.S."/>
            <person name="Shakhova N.V."/>
            <person name="Tyazhelova T.V."/>
            <person name="Vasina D.V."/>
        </authorList>
    </citation>
    <scope>NUCLEOTIDE SEQUENCE [LARGE SCALE GENOMIC DNA]</scope>
    <source>
        <strain evidence="3 4">LE-BIN_3174</strain>
    </source>
</reference>
<accession>A0A4R0RHR6</accession>
<keyword evidence="4" id="KW-1185">Reference proteome</keyword>